<name>Q2KEK4_PYRO7</name>
<dbReference type="AlphaFoldDB" id="Q2KEK4"/>
<sequence>MATAYASSGGPGLATHGSGKHMIEGTFAGAHYTHNIIHLQNHPHKFVMFRPNPRAIGLTSSLPHGRHMATISSQGLSQEQLQRMGQTMPPGYKARVGQLETFTLPESVRGSRGDREMGKALVDAWRRDGILQIAMNPKQQAMYDAAQAASKRFFAKPHEQKAACVDSQSYAGYIASGEEITDGIADYSEIFTVTKDLDLDEPRVKAKWPCHGPCPWPDAEMRDPMKKYMEYLGESGEKLLQLTEYGLGVPEGSLTQYTNDGWHHMRILRFPQNNKTNGKGKEGRGIGSHTDYGLLVIAAQDSVGGLFIRPPYADEQFANWEKSSAGMKEDDDRWVYVPPVPNVFTVFPGKSFFFLVFGFLALAVDTMRARLLTPRRNKTGDIMQYITNSHLPSTPHKVGLNTAERFAFAYFHEPSFQAVAKPLPGYDAGQSPKEGIHYGTHFTNMFMRNYESRITTQRLLGEDRYSLLSRPELRTMPADARRDGRMKRALGAMERERAMGKGFGAVAA</sequence>
<accession>Q2KEK4</accession>
<evidence type="ECO:0000259" key="2">
    <source>
        <dbReference type="PROSITE" id="PS51471"/>
    </source>
</evidence>
<dbReference type="PANTHER" id="PTHR47990">
    <property type="entry name" value="2-OXOGLUTARATE (2OG) AND FE(II)-DEPENDENT OXYGENASE SUPERFAMILY PROTEIN-RELATED"/>
    <property type="match status" value="1"/>
</dbReference>
<dbReference type="SUPFAM" id="SSF51197">
    <property type="entry name" value="Clavaminate synthase-like"/>
    <property type="match status" value="2"/>
</dbReference>
<dbReference type="InterPro" id="IPR050231">
    <property type="entry name" value="Iron_ascorbate_oxido_reductase"/>
</dbReference>
<evidence type="ECO:0000256" key="1">
    <source>
        <dbReference type="ARBA" id="ARBA00008056"/>
    </source>
</evidence>
<feature type="domain" description="Fe2OG dioxygenase" evidence="2">
    <location>
        <begin position="261"/>
        <end position="414"/>
    </location>
</feature>
<comment type="similarity">
    <text evidence="1">Belongs to the iron/ascorbate-dependent oxidoreductase family.</text>
</comment>
<reference evidence="3" key="1">
    <citation type="submission" date="2005-01" db="EMBL/GenBank/DDBJ databases">
        <title>The sequence of Magnaporthe grisea chromosome 7.</title>
        <authorList>
            <person name="Thon M.R."/>
            <person name="Pan H."/>
            <person name="Diener A."/>
            <person name="Papalas J."/>
            <person name="Taro A."/>
            <person name="Mitchell T."/>
            <person name="Dean R.A."/>
        </authorList>
    </citation>
    <scope>NUCLEOTIDE SEQUENCE</scope>
    <source>
        <strain evidence="3">70-15</strain>
    </source>
</reference>
<dbReference type="GO" id="GO:0044283">
    <property type="term" value="P:small molecule biosynthetic process"/>
    <property type="evidence" value="ECO:0007669"/>
    <property type="project" value="UniProtKB-ARBA"/>
</dbReference>
<dbReference type="Pfam" id="PF14226">
    <property type="entry name" value="DIOX_N"/>
    <property type="match status" value="1"/>
</dbReference>
<protein>
    <recommendedName>
        <fullName evidence="2">Fe2OG dioxygenase domain-containing protein</fullName>
    </recommendedName>
</protein>
<gene>
    <name evidence="3" type="ORF">MGCH7_ch7g1032</name>
</gene>
<dbReference type="Pfam" id="PF03171">
    <property type="entry name" value="2OG-FeII_Oxy"/>
    <property type="match status" value="1"/>
</dbReference>
<dbReference type="InterPro" id="IPR005123">
    <property type="entry name" value="Oxoglu/Fe-dep_dioxygenase_dom"/>
</dbReference>
<organism evidence="3">
    <name type="scientific">Pyricularia oryzae (strain 70-15 / ATCC MYA-4617 / FGSC 8958)</name>
    <name type="common">Rice blast fungus</name>
    <name type="synonym">Magnaporthe oryzae</name>
    <dbReference type="NCBI Taxonomy" id="242507"/>
    <lineage>
        <taxon>Eukaryota</taxon>
        <taxon>Fungi</taxon>
        <taxon>Dikarya</taxon>
        <taxon>Ascomycota</taxon>
        <taxon>Pezizomycotina</taxon>
        <taxon>Sordariomycetes</taxon>
        <taxon>Sordariomycetidae</taxon>
        <taxon>Magnaporthales</taxon>
        <taxon>Pyriculariaceae</taxon>
        <taxon>Pyricularia</taxon>
    </lineage>
</organism>
<dbReference type="PROSITE" id="PS51471">
    <property type="entry name" value="FE2OG_OXY"/>
    <property type="match status" value="1"/>
</dbReference>
<dbReference type="Gene3D" id="2.60.120.330">
    <property type="entry name" value="B-lactam Antibiotic, Isopenicillin N Synthase, Chain"/>
    <property type="match status" value="1"/>
</dbReference>
<dbReference type="InterPro" id="IPR026992">
    <property type="entry name" value="DIOX_N"/>
</dbReference>
<dbReference type="InterPro" id="IPR027443">
    <property type="entry name" value="IPNS-like_sf"/>
</dbReference>
<proteinExistence type="inferred from homology"/>
<dbReference type="EMBL" id="CM000230">
    <property type="protein sequence ID" value="EAQ71625.1"/>
    <property type="molecule type" value="Genomic_DNA"/>
</dbReference>
<dbReference type="InterPro" id="IPR044861">
    <property type="entry name" value="IPNS-like_FE2OG_OXY"/>
</dbReference>
<evidence type="ECO:0000313" key="3">
    <source>
        <dbReference type="EMBL" id="EAQ71625.1"/>
    </source>
</evidence>